<dbReference type="Proteomes" id="UP000234197">
    <property type="component" value="Unassembled WGS sequence"/>
</dbReference>
<comment type="caution">
    <text evidence="7">The sequence shown here is derived from an EMBL/GenBank/DDBJ whole genome shotgun (WGS) entry which is preliminary data.</text>
</comment>
<dbReference type="EMBL" id="PKMC02000004">
    <property type="protein sequence ID" value="MEO9177727.1"/>
    <property type="molecule type" value="Genomic_DNA"/>
</dbReference>
<evidence type="ECO:0000256" key="5">
    <source>
        <dbReference type="ARBA" id="ARBA00023136"/>
    </source>
</evidence>
<feature type="transmembrane region" description="Helical" evidence="6">
    <location>
        <begin position="34"/>
        <end position="54"/>
    </location>
</feature>
<evidence type="ECO:0000313" key="8">
    <source>
        <dbReference type="EMBL" id="MEO9177727.1"/>
    </source>
</evidence>
<keyword evidence="5 6" id="KW-0472">Membrane</keyword>
<dbReference type="EMBL" id="JAGZMU010000001">
    <property type="protein sequence ID" value="MBS4892786.1"/>
    <property type="molecule type" value="Genomic_DNA"/>
</dbReference>
<protein>
    <submittedName>
        <fullName evidence="7">Branched-chain amino acid ABC transporter permease</fullName>
    </submittedName>
</protein>
<dbReference type="PANTHER" id="PTHR30482:SF10">
    <property type="entry name" value="HIGH-AFFINITY BRANCHED-CHAIN AMINO ACID TRANSPORT PROTEIN BRAE"/>
    <property type="match status" value="1"/>
</dbReference>
<feature type="transmembrane region" description="Helical" evidence="6">
    <location>
        <begin position="197"/>
        <end position="219"/>
    </location>
</feature>
<accession>A0A100YN78</accession>
<sequence length="337" mass="36499">MDLLNPYYLQIVMFFIINAIMGISIYFTLASGQLSLGAAGFMSVGAYVGAILSLKADLPIVLGIIIGGLVASLVAVIIGLPTTRLRGLYLAIATLGFGEVVRVIFLNLDITNGALGLSGIPSIPQELTNLAYELDIDGLMGIDAVAWGNLMAIIILLAILVLIIAFCVRINNSRVGRAFAAIKADDHAAELMGINVVYYKMMAFIIGAFIAGIGGGLYAHITNFINPTDFSYHKVVQILLFPVFGGSNVVWGSVLGSFILTLLPEVLRFLSDYRDIIYGALLVILMAVRPDGILTESMVDKISRKLGFKKAPYIPESQVLTERFEAYKRKQQEEKQG</sequence>
<feature type="transmembrane region" description="Helical" evidence="6">
    <location>
        <begin position="6"/>
        <end position="27"/>
    </location>
</feature>
<evidence type="ECO:0000313" key="9">
    <source>
        <dbReference type="Proteomes" id="UP000234197"/>
    </source>
</evidence>
<dbReference type="GO" id="GO:0015658">
    <property type="term" value="F:branched-chain amino acid transmembrane transporter activity"/>
    <property type="evidence" value="ECO:0007669"/>
    <property type="project" value="InterPro"/>
</dbReference>
<evidence type="ECO:0000256" key="4">
    <source>
        <dbReference type="ARBA" id="ARBA00022989"/>
    </source>
</evidence>
<evidence type="ECO:0000256" key="2">
    <source>
        <dbReference type="ARBA" id="ARBA00022475"/>
    </source>
</evidence>
<dbReference type="Proteomes" id="UP000778864">
    <property type="component" value="Unassembled WGS sequence"/>
</dbReference>
<reference evidence="9" key="1">
    <citation type="submission" date="2017-12" db="EMBL/GenBank/DDBJ databases">
        <title>Phylogenetic diversity of female urinary microbiome.</title>
        <authorList>
            <person name="Thomas-White K."/>
            <person name="Wolfe A.J."/>
        </authorList>
    </citation>
    <scope>NUCLEOTIDE SEQUENCE [LARGE SCALE GENOMIC DNA]</scope>
    <source>
        <strain evidence="9">UMB0138</strain>
    </source>
</reference>
<comment type="subcellular location">
    <subcellularLocation>
        <location evidence="1">Cell membrane</location>
        <topology evidence="1">Multi-pass membrane protein</topology>
    </subcellularLocation>
</comment>
<feature type="transmembrane region" description="Helical" evidence="6">
    <location>
        <begin position="87"/>
        <end position="108"/>
    </location>
</feature>
<evidence type="ECO:0000256" key="3">
    <source>
        <dbReference type="ARBA" id="ARBA00022692"/>
    </source>
</evidence>
<proteinExistence type="predicted"/>
<keyword evidence="3 6" id="KW-0812">Transmembrane</keyword>
<reference evidence="7" key="3">
    <citation type="submission" date="2021-02" db="EMBL/GenBank/DDBJ databases">
        <title>Infant gut strain persistence is associated with maternal origin, phylogeny, and functional potential including surface adhesion and iron acquisition.</title>
        <authorList>
            <person name="Lou Y.C."/>
        </authorList>
    </citation>
    <scope>NUCLEOTIDE SEQUENCE</scope>
    <source>
        <strain evidence="7">L3_108_031G1_dasL3_108_031G1_concoct_20</strain>
    </source>
</reference>
<dbReference type="GO" id="GO:0005886">
    <property type="term" value="C:plasma membrane"/>
    <property type="evidence" value="ECO:0007669"/>
    <property type="project" value="UniProtKB-SubCell"/>
</dbReference>
<dbReference type="PANTHER" id="PTHR30482">
    <property type="entry name" value="HIGH-AFFINITY BRANCHED-CHAIN AMINO ACID TRANSPORT SYSTEM PERMEASE"/>
    <property type="match status" value="1"/>
</dbReference>
<organism evidence="7 10">
    <name type="scientific">Veillonella parvula</name>
    <name type="common">Staphylococcus parvulus</name>
    <dbReference type="NCBI Taxonomy" id="29466"/>
    <lineage>
        <taxon>Bacteria</taxon>
        <taxon>Bacillati</taxon>
        <taxon>Bacillota</taxon>
        <taxon>Negativicutes</taxon>
        <taxon>Veillonellales</taxon>
        <taxon>Veillonellaceae</taxon>
        <taxon>Veillonella</taxon>
    </lineage>
</organism>
<feature type="transmembrane region" description="Helical" evidence="6">
    <location>
        <begin position="144"/>
        <end position="168"/>
    </location>
</feature>
<feature type="transmembrane region" description="Helical" evidence="6">
    <location>
        <begin position="239"/>
        <end position="263"/>
    </location>
</feature>
<dbReference type="RefSeq" id="WP_024061205.1">
    <property type="nucleotide sequence ID" value="NZ_AP031417.1"/>
</dbReference>
<evidence type="ECO:0000313" key="10">
    <source>
        <dbReference type="Proteomes" id="UP000778864"/>
    </source>
</evidence>
<feature type="transmembrane region" description="Helical" evidence="6">
    <location>
        <begin position="60"/>
        <end position="80"/>
    </location>
</feature>
<dbReference type="InterPro" id="IPR043428">
    <property type="entry name" value="LivM-like"/>
</dbReference>
<dbReference type="Pfam" id="PF02653">
    <property type="entry name" value="BPD_transp_2"/>
    <property type="match status" value="1"/>
</dbReference>
<evidence type="ECO:0000313" key="7">
    <source>
        <dbReference type="EMBL" id="MBS4892786.1"/>
    </source>
</evidence>
<dbReference type="AlphaFoldDB" id="A0A100YN78"/>
<keyword evidence="4 6" id="KW-1133">Transmembrane helix</keyword>
<name>A0A100YN78_VEIPA</name>
<keyword evidence="2" id="KW-1003">Cell membrane</keyword>
<dbReference type="CDD" id="cd06581">
    <property type="entry name" value="TM_PBP1_LivM_like"/>
    <property type="match status" value="1"/>
</dbReference>
<gene>
    <name evidence="8" type="ORF">CYJ21_002040</name>
    <name evidence="7" type="ORF">KHZ90_03275</name>
</gene>
<evidence type="ECO:0000256" key="6">
    <source>
        <dbReference type="SAM" id="Phobius"/>
    </source>
</evidence>
<reference evidence="8" key="2">
    <citation type="submission" date="2017-12" db="EMBL/GenBank/DDBJ databases">
        <authorList>
            <person name="Thomas-White K."/>
            <person name="Wolfe A.J."/>
        </authorList>
    </citation>
    <scope>NUCLEOTIDE SEQUENCE</scope>
    <source>
        <strain evidence="8">UMB0138</strain>
    </source>
</reference>
<keyword evidence="9" id="KW-1185">Reference proteome</keyword>
<dbReference type="InterPro" id="IPR001851">
    <property type="entry name" value="ABC_transp_permease"/>
</dbReference>
<reference evidence="8 9" key="4">
    <citation type="submission" date="2024-04" db="EMBL/GenBank/DDBJ databases">
        <title>Na.</title>
        <authorList>
            <person name="Choi B."/>
        </authorList>
    </citation>
    <scope>NUCLEOTIDE SEQUENCE [LARGE SCALE GENOMIC DNA]</scope>
    <source>
        <strain evidence="8 9">UMB0138</strain>
    </source>
</reference>
<evidence type="ECO:0000256" key="1">
    <source>
        <dbReference type="ARBA" id="ARBA00004651"/>
    </source>
</evidence>